<dbReference type="AlphaFoldDB" id="A0AAW2ZNX7"/>
<proteinExistence type="predicted"/>
<evidence type="ECO:0000313" key="2">
    <source>
        <dbReference type="EMBL" id="KAL0490409.1"/>
    </source>
</evidence>
<evidence type="ECO:0000259" key="1">
    <source>
        <dbReference type="Pfam" id="PF12937"/>
    </source>
</evidence>
<name>A0AAW2ZNX7_9EUKA</name>
<reference evidence="2 3" key="1">
    <citation type="submission" date="2024-03" db="EMBL/GenBank/DDBJ databases">
        <title>The Acrasis kona genome and developmental transcriptomes reveal deep origins of eukaryotic multicellular pathways.</title>
        <authorList>
            <person name="Sheikh S."/>
            <person name="Fu C.-J."/>
            <person name="Brown M.W."/>
            <person name="Baldauf S.L."/>
        </authorList>
    </citation>
    <scope>NUCLEOTIDE SEQUENCE [LARGE SCALE GENOMIC DNA]</scope>
    <source>
        <strain evidence="2 3">ATCC MYA-3509</strain>
    </source>
</reference>
<comment type="caution">
    <text evidence="2">The sequence shown here is derived from an EMBL/GenBank/DDBJ whole genome shotgun (WGS) entry which is preliminary data.</text>
</comment>
<dbReference type="SMART" id="SM00367">
    <property type="entry name" value="LRR_CC"/>
    <property type="match status" value="3"/>
</dbReference>
<dbReference type="Gene3D" id="3.80.10.10">
    <property type="entry name" value="Ribonuclease Inhibitor"/>
    <property type="match status" value="2"/>
</dbReference>
<dbReference type="EMBL" id="JAOPGA020001687">
    <property type="protein sequence ID" value="KAL0490409.1"/>
    <property type="molecule type" value="Genomic_DNA"/>
</dbReference>
<organism evidence="2 3">
    <name type="scientific">Acrasis kona</name>
    <dbReference type="NCBI Taxonomy" id="1008807"/>
    <lineage>
        <taxon>Eukaryota</taxon>
        <taxon>Discoba</taxon>
        <taxon>Heterolobosea</taxon>
        <taxon>Tetramitia</taxon>
        <taxon>Eutetramitia</taxon>
        <taxon>Acrasidae</taxon>
        <taxon>Acrasis</taxon>
    </lineage>
</organism>
<accession>A0AAW2ZNX7</accession>
<sequence>MDQLPNEVQTLIYSYCSDEAVLYDVSRTCKSWFMCIYSEFFPFDFRHLSNRVGRLLIERTSNISYLSIDDAGSLDASTLNGLTQKSKIHTLKLGKVSVTELDVSQCLHLCKLNVAGSKELRYLKTASPSTLEHLILDDCENFKLTYDLVSDTPNLKTLSVKRNLWFDSSDLESFMPILTKLQVIMLQGCTSVSDMGLFHLRCCLHLRDVQFGSSKSITDFGIKFLTQQVDNKKLSLQSLELSGINQLTDSSLIQISNTQQHLLRLSLSQCTQLFSDIQIVNAFTKGCCMIKDINLSFTNVDDGVVQVLIDNLRLENLNLAFCKFVTDDGIGYVAKHAEQLIVINISSMQRLSHKGVKDLLRIKSLKKILLNSTQHGITKKQLENIMAQKPDSCVIDLGK</sequence>
<keyword evidence="3" id="KW-1185">Reference proteome</keyword>
<gene>
    <name evidence="2" type="ORF">AKO1_003225</name>
</gene>
<feature type="domain" description="F-box" evidence="1">
    <location>
        <begin position="1"/>
        <end position="39"/>
    </location>
</feature>
<dbReference type="InterPro" id="IPR032675">
    <property type="entry name" value="LRR_dom_sf"/>
</dbReference>
<dbReference type="SUPFAM" id="SSF52047">
    <property type="entry name" value="RNI-like"/>
    <property type="match status" value="1"/>
</dbReference>
<dbReference type="PANTHER" id="PTHR13318">
    <property type="entry name" value="PARTNER OF PAIRED, ISOFORM B-RELATED"/>
    <property type="match status" value="1"/>
</dbReference>
<evidence type="ECO:0000313" key="3">
    <source>
        <dbReference type="Proteomes" id="UP001431209"/>
    </source>
</evidence>
<dbReference type="GO" id="GO:0031146">
    <property type="term" value="P:SCF-dependent proteasomal ubiquitin-dependent protein catabolic process"/>
    <property type="evidence" value="ECO:0007669"/>
    <property type="project" value="TreeGrafter"/>
</dbReference>
<dbReference type="InterPro" id="IPR001810">
    <property type="entry name" value="F-box_dom"/>
</dbReference>
<dbReference type="GO" id="GO:0019005">
    <property type="term" value="C:SCF ubiquitin ligase complex"/>
    <property type="evidence" value="ECO:0007669"/>
    <property type="project" value="TreeGrafter"/>
</dbReference>
<dbReference type="InterPro" id="IPR006553">
    <property type="entry name" value="Leu-rich_rpt_Cys-con_subtyp"/>
</dbReference>
<dbReference type="Pfam" id="PF12937">
    <property type="entry name" value="F-box-like"/>
    <property type="match status" value="1"/>
</dbReference>
<protein>
    <submittedName>
        <fullName evidence="2">F-box/LRR-repeat protein FBXL</fullName>
    </submittedName>
</protein>
<dbReference type="Proteomes" id="UP001431209">
    <property type="component" value="Unassembled WGS sequence"/>
</dbReference>